<proteinExistence type="predicted"/>
<accession>C3YXF3</accession>
<keyword evidence="1" id="KW-0344">Guanine-nucleotide releasing factor</keyword>
<feature type="domain" description="Guanine nucleotide exchange factor DBS-like spectrin-like" evidence="2">
    <location>
        <begin position="77"/>
        <end position="126"/>
    </location>
</feature>
<dbReference type="STRING" id="7739.C3YXF3"/>
<organism>
    <name type="scientific">Branchiostoma floridae</name>
    <name type="common">Florida lancelet</name>
    <name type="synonym">Amphioxus</name>
    <dbReference type="NCBI Taxonomy" id="7739"/>
    <lineage>
        <taxon>Eukaryota</taxon>
        <taxon>Metazoa</taxon>
        <taxon>Chordata</taxon>
        <taxon>Cephalochordata</taxon>
        <taxon>Leptocardii</taxon>
        <taxon>Amphioxiformes</taxon>
        <taxon>Branchiostomatidae</taxon>
        <taxon>Branchiostoma</taxon>
    </lineage>
</organism>
<dbReference type="Gene3D" id="1.20.58.60">
    <property type="match status" value="1"/>
</dbReference>
<dbReference type="SUPFAM" id="SSF46966">
    <property type="entry name" value="Spectrin repeat"/>
    <property type="match status" value="1"/>
</dbReference>
<dbReference type="InterPro" id="IPR056466">
    <property type="entry name" value="Spectrin_DBS"/>
</dbReference>
<dbReference type="InParanoid" id="C3YXF3"/>
<dbReference type="PANTHER" id="PTHR22826">
    <property type="entry name" value="RHO GUANINE EXCHANGE FACTOR-RELATED"/>
    <property type="match status" value="1"/>
</dbReference>
<dbReference type="eggNOG" id="KOG4240">
    <property type="taxonomic scope" value="Eukaryota"/>
</dbReference>
<dbReference type="InterPro" id="IPR051336">
    <property type="entry name" value="RhoGEF_Guanine_NuclExch_SF"/>
</dbReference>
<evidence type="ECO:0000256" key="1">
    <source>
        <dbReference type="ARBA" id="ARBA00022658"/>
    </source>
</evidence>
<dbReference type="Pfam" id="PF23289">
    <property type="entry name" value="Spectrin_5"/>
    <property type="match status" value="1"/>
</dbReference>
<gene>
    <name evidence="3" type="ORF">BRAFLDRAFT_212817</name>
</gene>
<dbReference type="GO" id="GO:0005085">
    <property type="term" value="F:guanyl-nucleotide exchange factor activity"/>
    <property type="evidence" value="ECO:0007669"/>
    <property type="project" value="UniProtKB-KW"/>
</dbReference>
<evidence type="ECO:0000259" key="2">
    <source>
        <dbReference type="Pfam" id="PF23289"/>
    </source>
</evidence>
<dbReference type="AlphaFoldDB" id="C3YXF3"/>
<evidence type="ECO:0000313" key="3">
    <source>
        <dbReference type="EMBL" id="EEN54762.1"/>
    </source>
</evidence>
<dbReference type="EMBL" id="GG666563">
    <property type="protein sequence ID" value="EEN54762.1"/>
    <property type="molecule type" value="Genomic_DNA"/>
</dbReference>
<dbReference type="PANTHER" id="PTHR22826:SF211">
    <property type="entry name" value="LD43457P"/>
    <property type="match status" value="1"/>
</dbReference>
<sequence>MDKARRLVARGDELISENHYAVDSIRPKCREMQLVCDDFTVAMEKRVDLLNRSHDLQQRLEKANRWCTQGVDLLASQPIDKCQTQEGAESALKECSDFLKTYDDLRLQDPKEFHVKFEEMLTAESKVGGGQY</sequence>
<protein>
    <recommendedName>
        <fullName evidence="2">Guanine nucleotide exchange factor DBS-like spectrin-like domain-containing protein</fullName>
    </recommendedName>
</protein>
<name>C3YXF3_BRAFL</name>
<reference evidence="3" key="1">
    <citation type="journal article" date="2008" name="Nature">
        <title>The amphioxus genome and the evolution of the chordate karyotype.</title>
        <authorList>
            <consortium name="US DOE Joint Genome Institute (JGI-PGF)"/>
            <person name="Putnam N.H."/>
            <person name="Butts T."/>
            <person name="Ferrier D.E.K."/>
            <person name="Furlong R.F."/>
            <person name="Hellsten U."/>
            <person name="Kawashima T."/>
            <person name="Robinson-Rechavi M."/>
            <person name="Shoguchi E."/>
            <person name="Terry A."/>
            <person name="Yu J.-K."/>
            <person name="Benito-Gutierrez E.L."/>
            <person name="Dubchak I."/>
            <person name="Garcia-Fernandez J."/>
            <person name="Gibson-Brown J.J."/>
            <person name="Grigoriev I.V."/>
            <person name="Horton A.C."/>
            <person name="de Jong P.J."/>
            <person name="Jurka J."/>
            <person name="Kapitonov V.V."/>
            <person name="Kohara Y."/>
            <person name="Kuroki Y."/>
            <person name="Lindquist E."/>
            <person name="Lucas S."/>
            <person name="Osoegawa K."/>
            <person name="Pennacchio L.A."/>
            <person name="Salamov A.A."/>
            <person name="Satou Y."/>
            <person name="Sauka-Spengler T."/>
            <person name="Schmutz J."/>
            <person name="Shin-I T."/>
            <person name="Toyoda A."/>
            <person name="Bronner-Fraser M."/>
            <person name="Fujiyama A."/>
            <person name="Holland L.Z."/>
            <person name="Holland P.W.H."/>
            <person name="Satoh N."/>
            <person name="Rokhsar D.S."/>
        </authorList>
    </citation>
    <scope>NUCLEOTIDE SEQUENCE [LARGE SCALE GENOMIC DNA]</scope>
    <source>
        <strain evidence="3">S238N-H82</strain>
        <tissue evidence="3">Testes</tissue>
    </source>
</reference>